<evidence type="ECO:0000313" key="2">
    <source>
        <dbReference type="Proteomes" id="UP001159363"/>
    </source>
</evidence>
<evidence type="ECO:0000313" key="1">
    <source>
        <dbReference type="EMBL" id="KAJ8897504.1"/>
    </source>
</evidence>
<protein>
    <submittedName>
        <fullName evidence="1">Uncharacterized protein</fullName>
    </submittedName>
</protein>
<dbReference type="PANTHER" id="PTHR10773:SF19">
    <property type="match status" value="1"/>
</dbReference>
<organism evidence="1 2">
    <name type="scientific">Dryococelus australis</name>
    <dbReference type="NCBI Taxonomy" id="614101"/>
    <lineage>
        <taxon>Eukaryota</taxon>
        <taxon>Metazoa</taxon>
        <taxon>Ecdysozoa</taxon>
        <taxon>Arthropoda</taxon>
        <taxon>Hexapoda</taxon>
        <taxon>Insecta</taxon>
        <taxon>Pterygota</taxon>
        <taxon>Neoptera</taxon>
        <taxon>Polyneoptera</taxon>
        <taxon>Phasmatodea</taxon>
        <taxon>Verophasmatodea</taxon>
        <taxon>Anareolatae</taxon>
        <taxon>Phasmatidae</taxon>
        <taxon>Eurycanthinae</taxon>
        <taxon>Dryococelus</taxon>
    </lineage>
</organism>
<dbReference type="EMBL" id="JARBHB010000001">
    <property type="protein sequence ID" value="KAJ8897504.1"/>
    <property type="molecule type" value="Genomic_DNA"/>
</dbReference>
<sequence length="254" mass="29779">MIFNLDIYDKRGTYHNRPPAVSFDVKELVRNHISSMPPQESHYSRSTSSKLYLSSELCVERMYDLFKKIHHYIKCSCSLYRDIFRSEFKLRFGPPRPDSCSYCDEIYIHLVATETDDEQKRISAQSTLHHRKAETAYEVLHEDVVMSKSNTTYVVLCTDMQQVLFCPTLHHSPMFYQSQFSAYNQCVHNMGTVKPYMFVWNESVAKCGSSEIPSCILKYIELHFEPLKVGEIRKLVVWSDRCIAQNNNWWCIAL</sequence>
<dbReference type="PANTHER" id="PTHR10773">
    <property type="entry name" value="DNA-DIRECTED RNA POLYMERASES I, II, AND III SUBUNIT RPABC2"/>
    <property type="match status" value="1"/>
</dbReference>
<proteinExistence type="predicted"/>
<gene>
    <name evidence="1" type="ORF">PR048_002851</name>
</gene>
<reference evidence="1 2" key="1">
    <citation type="submission" date="2023-02" db="EMBL/GenBank/DDBJ databases">
        <title>LHISI_Scaffold_Assembly.</title>
        <authorList>
            <person name="Stuart O.P."/>
            <person name="Cleave R."/>
            <person name="Magrath M.J.L."/>
            <person name="Mikheyev A.S."/>
        </authorList>
    </citation>
    <scope>NUCLEOTIDE SEQUENCE [LARGE SCALE GENOMIC DNA]</scope>
    <source>
        <strain evidence="1">Daus_M_001</strain>
        <tissue evidence="1">Leg muscle</tissue>
    </source>
</reference>
<dbReference type="Proteomes" id="UP001159363">
    <property type="component" value="Chromosome 1"/>
</dbReference>
<accession>A0ABQ9IMS9</accession>
<name>A0ABQ9IMS9_9NEOP</name>
<comment type="caution">
    <text evidence="1">The sequence shown here is derived from an EMBL/GenBank/DDBJ whole genome shotgun (WGS) entry which is preliminary data.</text>
</comment>
<keyword evidence="2" id="KW-1185">Reference proteome</keyword>